<keyword evidence="2" id="KW-1185">Reference proteome</keyword>
<protein>
    <submittedName>
        <fullName evidence="1">Uncharacterized protein</fullName>
    </submittedName>
</protein>
<sequence>MFFSSSSSLILFLSFPVSSKKVTPKPSPKTSPKPSPEPSPEKSPVYSAGGEESDGSLTDHNFYNLASDKEPTKKRQQGKKTSPKDKSPAHEEHHNKPPSASPHHQIPPFKLIWGQFKAPP</sequence>
<dbReference type="Proteomes" id="UP001165960">
    <property type="component" value="Unassembled WGS sequence"/>
</dbReference>
<proteinExistence type="predicted"/>
<dbReference type="EMBL" id="QTSX02007123">
    <property type="protein sequence ID" value="KAJ9051105.1"/>
    <property type="molecule type" value="Genomic_DNA"/>
</dbReference>
<accession>A0ACC2RLX9</accession>
<comment type="caution">
    <text evidence="1">The sequence shown here is derived from an EMBL/GenBank/DDBJ whole genome shotgun (WGS) entry which is preliminary data.</text>
</comment>
<evidence type="ECO:0000313" key="2">
    <source>
        <dbReference type="Proteomes" id="UP001165960"/>
    </source>
</evidence>
<gene>
    <name evidence="1" type="ORF">DSO57_1007790</name>
</gene>
<reference evidence="1" key="1">
    <citation type="submission" date="2022-04" db="EMBL/GenBank/DDBJ databases">
        <title>Genome of the entomopathogenic fungus Entomophthora muscae.</title>
        <authorList>
            <person name="Elya C."/>
            <person name="Lovett B.R."/>
            <person name="Lee E."/>
            <person name="Macias A.M."/>
            <person name="Hajek A.E."/>
            <person name="De Bivort B.L."/>
            <person name="Kasson M.T."/>
            <person name="De Fine Licht H.H."/>
            <person name="Stajich J.E."/>
        </authorList>
    </citation>
    <scope>NUCLEOTIDE SEQUENCE</scope>
    <source>
        <strain evidence="1">Berkeley</strain>
    </source>
</reference>
<name>A0ACC2RLX9_9FUNG</name>
<organism evidence="1 2">
    <name type="scientific">Entomophthora muscae</name>
    <dbReference type="NCBI Taxonomy" id="34485"/>
    <lineage>
        <taxon>Eukaryota</taxon>
        <taxon>Fungi</taxon>
        <taxon>Fungi incertae sedis</taxon>
        <taxon>Zoopagomycota</taxon>
        <taxon>Entomophthoromycotina</taxon>
        <taxon>Entomophthoromycetes</taxon>
        <taxon>Entomophthorales</taxon>
        <taxon>Entomophthoraceae</taxon>
        <taxon>Entomophthora</taxon>
    </lineage>
</organism>
<evidence type="ECO:0000313" key="1">
    <source>
        <dbReference type="EMBL" id="KAJ9051105.1"/>
    </source>
</evidence>